<comment type="subcellular location">
    <subcellularLocation>
        <location evidence="1">Cell membrane</location>
        <topology evidence="1">Multi-pass membrane protein</topology>
    </subcellularLocation>
</comment>
<dbReference type="PIRSF" id="PIRSF006324">
    <property type="entry name" value="LeuE"/>
    <property type="match status" value="1"/>
</dbReference>
<sequence length="214" mass="23073">MTLSLWLTFLIAAILIAITPGSGAILSMSHGLAYGVRKTTASILGLQLGLIFLLTVAGAGVGSLLLASEMAFNIVKTIGAFYLIYLGISQWRAKVVLAPEMQTQAAHNMVPSFQKRFLHGLLTNVTNPKGVIFMVAVLPQFIVKDAPLLPQLLILGLTICVIDIIVMHGYAVAASSMQRFFRNTHAVKKQNRFFGGLFIAIGTGLFFVKRGPVT</sequence>
<evidence type="ECO:0000256" key="3">
    <source>
        <dbReference type="ARBA" id="ARBA00022475"/>
    </source>
</evidence>
<keyword evidence="6 7" id="KW-0472">Membrane</keyword>
<keyword evidence="9" id="KW-1185">Reference proteome</keyword>
<keyword evidence="4 7" id="KW-0812">Transmembrane</keyword>
<evidence type="ECO:0000256" key="2">
    <source>
        <dbReference type="ARBA" id="ARBA00007928"/>
    </source>
</evidence>
<dbReference type="PANTHER" id="PTHR30086:SF14">
    <property type="entry name" value="HOMOSERINE_HOMOSERINE LACTONE EFFLUX PROTEIN"/>
    <property type="match status" value="1"/>
</dbReference>
<evidence type="ECO:0000256" key="4">
    <source>
        <dbReference type="ARBA" id="ARBA00022692"/>
    </source>
</evidence>
<comment type="similarity">
    <text evidence="2">Belongs to the Rht family.</text>
</comment>
<protein>
    <submittedName>
        <fullName evidence="8">LysE family transporter</fullName>
    </submittedName>
</protein>
<evidence type="ECO:0000313" key="9">
    <source>
        <dbReference type="Proteomes" id="UP000657372"/>
    </source>
</evidence>
<organism evidence="8 9">
    <name type="scientific">Herminiimonas contaminans</name>
    <dbReference type="NCBI Taxonomy" id="1111140"/>
    <lineage>
        <taxon>Bacteria</taxon>
        <taxon>Pseudomonadati</taxon>
        <taxon>Pseudomonadota</taxon>
        <taxon>Betaproteobacteria</taxon>
        <taxon>Burkholderiales</taxon>
        <taxon>Oxalobacteraceae</taxon>
        <taxon>Herminiimonas</taxon>
    </lineage>
</organism>
<dbReference type="RefSeq" id="WP_195876397.1">
    <property type="nucleotide sequence ID" value="NZ_JADOEL010000017.1"/>
</dbReference>
<evidence type="ECO:0000256" key="6">
    <source>
        <dbReference type="ARBA" id="ARBA00023136"/>
    </source>
</evidence>
<feature type="transmembrane region" description="Helical" evidence="7">
    <location>
        <begin position="74"/>
        <end position="93"/>
    </location>
</feature>
<proteinExistence type="inferred from homology"/>
<dbReference type="Pfam" id="PF01810">
    <property type="entry name" value="LysE"/>
    <property type="match status" value="1"/>
</dbReference>
<evidence type="ECO:0000256" key="7">
    <source>
        <dbReference type="SAM" id="Phobius"/>
    </source>
</evidence>
<dbReference type="PANTHER" id="PTHR30086">
    <property type="entry name" value="ARGININE EXPORTER PROTEIN ARGO"/>
    <property type="match status" value="1"/>
</dbReference>
<reference evidence="8 9" key="1">
    <citation type="submission" date="2020-11" db="EMBL/GenBank/DDBJ databases">
        <title>WGS of Herminiimonas contaminans strain Marseille-Q4544 isolated from planarians Schmidtea mediterranea.</title>
        <authorList>
            <person name="Kangale L."/>
        </authorList>
    </citation>
    <scope>NUCLEOTIDE SEQUENCE [LARGE SCALE GENOMIC DNA]</scope>
    <source>
        <strain evidence="8 9">Marseille-Q4544</strain>
    </source>
</reference>
<dbReference type="EMBL" id="JADOEL010000017">
    <property type="protein sequence ID" value="MBF8179324.1"/>
    <property type="molecule type" value="Genomic_DNA"/>
</dbReference>
<gene>
    <name evidence="8" type="ORF">IXC47_16705</name>
</gene>
<feature type="transmembrane region" description="Helical" evidence="7">
    <location>
        <begin position="192"/>
        <end position="208"/>
    </location>
</feature>
<keyword evidence="5 7" id="KW-1133">Transmembrane helix</keyword>
<accession>A0ABS0EYL7</accession>
<name>A0ABS0EYL7_9BURK</name>
<evidence type="ECO:0000256" key="1">
    <source>
        <dbReference type="ARBA" id="ARBA00004651"/>
    </source>
</evidence>
<feature type="transmembrane region" description="Helical" evidence="7">
    <location>
        <begin position="148"/>
        <end position="171"/>
    </location>
</feature>
<evidence type="ECO:0000256" key="5">
    <source>
        <dbReference type="ARBA" id="ARBA00022989"/>
    </source>
</evidence>
<keyword evidence="3" id="KW-1003">Cell membrane</keyword>
<dbReference type="InterPro" id="IPR001123">
    <property type="entry name" value="LeuE-type"/>
</dbReference>
<evidence type="ECO:0000313" key="8">
    <source>
        <dbReference type="EMBL" id="MBF8179324.1"/>
    </source>
</evidence>
<dbReference type="Proteomes" id="UP000657372">
    <property type="component" value="Unassembled WGS sequence"/>
</dbReference>
<comment type="caution">
    <text evidence="8">The sequence shown here is derived from an EMBL/GenBank/DDBJ whole genome shotgun (WGS) entry which is preliminary data.</text>
</comment>
<feature type="transmembrane region" description="Helical" evidence="7">
    <location>
        <begin position="47"/>
        <end position="67"/>
    </location>
</feature>